<dbReference type="GO" id="GO:0008270">
    <property type="term" value="F:zinc ion binding"/>
    <property type="evidence" value="ECO:0007669"/>
    <property type="project" value="InterPro"/>
</dbReference>
<feature type="region of interest" description="Disordered" evidence="13">
    <location>
        <begin position="83"/>
        <end position="103"/>
    </location>
</feature>
<evidence type="ECO:0000256" key="11">
    <source>
        <dbReference type="PIRSR" id="PIRSR601559-52"/>
    </source>
</evidence>
<comment type="catalytic activity">
    <reaction evidence="5">
        <text>N-propanoyltaurine + H2O = propanoate + taurine</text>
        <dbReference type="Rhea" id="RHEA:81111"/>
        <dbReference type="ChEBI" id="CHEBI:15377"/>
        <dbReference type="ChEBI" id="CHEBI:17272"/>
        <dbReference type="ChEBI" id="CHEBI:231795"/>
        <dbReference type="ChEBI" id="CHEBI:507393"/>
    </reaction>
    <physiologicalReaction direction="left-to-right" evidence="5">
        <dbReference type="Rhea" id="RHEA:81112"/>
    </physiologicalReaction>
</comment>
<proteinExistence type="inferred from homology"/>
<dbReference type="PANTHER" id="PTHR10819:SF3">
    <property type="entry name" value="PHOSPHOTRIESTERASE-RELATED PROTEIN"/>
    <property type="match status" value="1"/>
</dbReference>
<dbReference type="Gene3D" id="3.20.20.140">
    <property type="entry name" value="Metal-dependent hydrolases"/>
    <property type="match status" value="1"/>
</dbReference>
<evidence type="ECO:0000313" key="15">
    <source>
        <dbReference type="Proteomes" id="UP000010556"/>
    </source>
</evidence>
<comment type="catalytic activity">
    <reaction evidence="4">
        <text>N-acetyl-L-leucine + H2O = L-leucine + acetate</text>
        <dbReference type="Rhea" id="RHEA:81115"/>
        <dbReference type="ChEBI" id="CHEBI:15377"/>
        <dbReference type="ChEBI" id="CHEBI:30089"/>
        <dbReference type="ChEBI" id="CHEBI:57427"/>
        <dbReference type="ChEBI" id="CHEBI:58270"/>
    </reaction>
    <physiologicalReaction direction="left-to-right" evidence="4">
        <dbReference type="Rhea" id="RHEA:81116"/>
    </physiologicalReaction>
</comment>
<keyword evidence="2" id="KW-0378">Hydrolase</keyword>
<name>L5LR84_MYODS</name>
<evidence type="ECO:0000256" key="2">
    <source>
        <dbReference type="ARBA" id="ARBA00022801"/>
    </source>
</evidence>
<gene>
    <name evidence="14" type="ORF">MDA_GLEAN10006620</name>
</gene>
<comment type="cofactor">
    <cofactor evidence="11">
        <name>a divalent metal cation</name>
        <dbReference type="ChEBI" id="CHEBI:60240"/>
    </cofactor>
    <text evidence="11">Binds 2 divalent metal cations per subunit.</text>
</comment>
<dbReference type="InterPro" id="IPR032466">
    <property type="entry name" value="Metal_Hydrolase"/>
</dbReference>
<evidence type="ECO:0000256" key="8">
    <source>
        <dbReference type="ARBA" id="ARBA00049742"/>
    </source>
</evidence>
<feature type="binding site" evidence="11">
    <location>
        <position position="384"/>
    </location>
    <ligand>
        <name>a divalent metal cation</name>
        <dbReference type="ChEBI" id="CHEBI:60240"/>
        <label>1</label>
    </ligand>
</feature>
<evidence type="ECO:0000256" key="9">
    <source>
        <dbReference type="ARBA" id="ARBA00049821"/>
    </source>
</evidence>
<dbReference type="PROSITE" id="PS51347">
    <property type="entry name" value="PHOSPHOTRIESTERASE_2"/>
    <property type="match status" value="1"/>
</dbReference>
<reference evidence="15" key="1">
    <citation type="journal article" date="2013" name="Science">
        <title>Comparative analysis of bat genomes provides insight into the evolution of flight and immunity.</title>
        <authorList>
            <person name="Zhang G."/>
            <person name="Cowled C."/>
            <person name="Shi Z."/>
            <person name="Huang Z."/>
            <person name="Bishop-Lilly K.A."/>
            <person name="Fang X."/>
            <person name="Wynne J.W."/>
            <person name="Xiong Z."/>
            <person name="Baker M.L."/>
            <person name="Zhao W."/>
            <person name="Tachedjian M."/>
            <person name="Zhu Y."/>
            <person name="Zhou P."/>
            <person name="Jiang X."/>
            <person name="Ng J."/>
            <person name="Yang L."/>
            <person name="Wu L."/>
            <person name="Xiao J."/>
            <person name="Feng Y."/>
            <person name="Chen Y."/>
            <person name="Sun X."/>
            <person name="Zhang Y."/>
            <person name="Marsh G.A."/>
            <person name="Crameri G."/>
            <person name="Broder C.C."/>
            <person name="Frey K.G."/>
            <person name="Wang L.F."/>
            <person name="Wang J."/>
        </authorList>
    </citation>
    <scope>NUCLEOTIDE SEQUENCE [LARGE SCALE GENOMIC DNA]</scope>
</reference>
<evidence type="ECO:0000256" key="10">
    <source>
        <dbReference type="ARBA" id="ARBA00093204"/>
    </source>
</evidence>
<feature type="binding site" evidence="11">
    <location>
        <position position="416"/>
    </location>
    <ligand>
        <name>a divalent metal cation</name>
        <dbReference type="ChEBI" id="CHEBI:60240"/>
        <label>2</label>
    </ligand>
</feature>
<dbReference type="eggNOG" id="ENOG502QQQR">
    <property type="taxonomic scope" value="Eukaryota"/>
</dbReference>
<dbReference type="AlphaFoldDB" id="L5LR84"/>
<evidence type="ECO:0000256" key="12">
    <source>
        <dbReference type="PROSITE-ProRule" id="PRU00679"/>
    </source>
</evidence>
<dbReference type="SUPFAM" id="SSF51556">
    <property type="entry name" value="Metallo-dependent hydrolases"/>
    <property type="match status" value="1"/>
</dbReference>
<evidence type="ECO:0000313" key="14">
    <source>
        <dbReference type="EMBL" id="ELK28520.1"/>
    </source>
</evidence>
<comment type="catalytic activity">
    <reaction evidence="10">
        <text>N-acetyl-L-methionine + H2O = L-methionine + acetate</text>
        <dbReference type="Rhea" id="RHEA:67440"/>
        <dbReference type="ChEBI" id="CHEBI:15377"/>
        <dbReference type="ChEBI" id="CHEBI:30089"/>
        <dbReference type="ChEBI" id="CHEBI:57844"/>
        <dbReference type="ChEBI" id="CHEBI:71670"/>
    </reaction>
    <physiologicalReaction direction="left-to-right" evidence="10">
        <dbReference type="Rhea" id="RHEA:67441"/>
    </physiologicalReaction>
</comment>
<feature type="binding site" evidence="11">
    <location>
        <position position="384"/>
    </location>
    <ligand>
        <name>a divalent metal cation</name>
        <dbReference type="ChEBI" id="CHEBI:60240"/>
        <label>2</label>
    </ligand>
</feature>
<dbReference type="InterPro" id="IPR001559">
    <property type="entry name" value="Phosphotriesterase"/>
</dbReference>
<evidence type="ECO:0000256" key="4">
    <source>
        <dbReference type="ARBA" id="ARBA00047923"/>
    </source>
</evidence>
<evidence type="ECO:0000256" key="5">
    <source>
        <dbReference type="ARBA" id="ARBA00048249"/>
    </source>
</evidence>
<evidence type="ECO:0000256" key="13">
    <source>
        <dbReference type="SAM" id="MobiDB-lite"/>
    </source>
</evidence>
<comment type="catalytic activity">
    <reaction evidence="7">
        <text>N-acetyltaurine + H2O = taurine + acetate</text>
        <dbReference type="Rhea" id="RHEA:81107"/>
        <dbReference type="ChEBI" id="CHEBI:15377"/>
        <dbReference type="ChEBI" id="CHEBI:30089"/>
        <dbReference type="ChEBI" id="CHEBI:133737"/>
        <dbReference type="ChEBI" id="CHEBI:507393"/>
    </reaction>
    <physiologicalReaction direction="left-to-right" evidence="7">
        <dbReference type="Rhea" id="RHEA:81108"/>
    </physiologicalReaction>
</comment>
<evidence type="ECO:0000256" key="6">
    <source>
        <dbReference type="ARBA" id="ARBA00048664"/>
    </source>
</evidence>
<feature type="binding site" evidence="11">
    <location>
        <position position="445"/>
    </location>
    <ligand>
        <name>a divalent metal cation</name>
        <dbReference type="ChEBI" id="CHEBI:60240"/>
        <label>2</label>
    </ligand>
</feature>
<keyword evidence="15" id="KW-1185">Reference proteome</keyword>
<comment type="catalytic activity">
    <reaction evidence="6">
        <text>N-acetyl-L-valine + H2O = L-valine + acetate</text>
        <dbReference type="Rhea" id="RHEA:81123"/>
        <dbReference type="ChEBI" id="CHEBI:15377"/>
        <dbReference type="ChEBI" id="CHEBI:30089"/>
        <dbReference type="ChEBI" id="CHEBI:57762"/>
        <dbReference type="ChEBI" id="CHEBI:133716"/>
    </reaction>
    <physiologicalReaction direction="left-to-right" evidence="6">
        <dbReference type="Rhea" id="RHEA:81124"/>
    </physiologicalReaction>
</comment>
<keyword evidence="1 11" id="KW-0479">Metal-binding</keyword>
<evidence type="ECO:0000256" key="7">
    <source>
        <dbReference type="ARBA" id="ARBA00049044"/>
    </source>
</evidence>
<sequence>MGASPGSMCIKRLCGFFPSSHPKTKRAIDKGYGAAAGYKGRVPGVGGGWSMVIPATPPPPGHRDCNCWDNKDEHQEKILIRNGAKAPPAGPGEVSQQRKRVERQSGVGWIGKTQNKRGKNTFKDMRPVQTCRVQRRTGRQFNTPEPRVDPGATPSSRLRFTLSVGRATEETHPALGFRVLNRRGQGSSERRGASLEALTVIPKILLLEHLRVPSEMSSLSGKVQTVLGLLEPSKLGRTLTHEHLTMTFDCCYCPPPPPHEAISKEPIMMKNLFWIRKNPYSHKENLQLNQETEAIKEELLYFKASGGGAMVENTTTGICRDVQTLKWLAEETGVHIVAGAGFYVDATHSSETRAMSVEQLTDVLINEILHGADGTSIKCGVIGEIGCSWPLTESERKVLHATAHAQAQLGCPVIIHPGKNPSAPFQIIRILQEVGMDISKTVMSHLDRTILDKKELLEFAQLGCYLEYDLFGNEFLHYQLNPDIDMPDDNKRIRRVRLLVDEGYEDRILMAHDIHTKHRLMKYGGHGYSHILTNIVPKMLLRGINKHALDKILIENPQQWLTFQ</sequence>
<evidence type="ECO:0000256" key="3">
    <source>
        <dbReference type="ARBA" id="ARBA00047442"/>
    </source>
</evidence>
<dbReference type="Pfam" id="PF02126">
    <property type="entry name" value="PTE"/>
    <property type="match status" value="1"/>
</dbReference>
<feature type="binding site" evidence="11">
    <location>
        <position position="513"/>
    </location>
    <ligand>
        <name>a divalent metal cation</name>
        <dbReference type="ChEBI" id="CHEBI:60240"/>
        <label>1</label>
    </ligand>
</feature>
<evidence type="ECO:0000256" key="1">
    <source>
        <dbReference type="ARBA" id="ARBA00022723"/>
    </source>
</evidence>
<organism evidence="14 15">
    <name type="scientific">Myotis davidii</name>
    <name type="common">David's myotis</name>
    <dbReference type="NCBI Taxonomy" id="225400"/>
    <lineage>
        <taxon>Eukaryota</taxon>
        <taxon>Metazoa</taxon>
        <taxon>Chordata</taxon>
        <taxon>Craniata</taxon>
        <taxon>Vertebrata</taxon>
        <taxon>Euteleostomi</taxon>
        <taxon>Mammalia</taxon>
        <taxon>Eutheria</taxon>
        <taxon>Laurasiatheria</taxon>
        <taxon>Chiroptera</taxon>
        <taxon>Yangochiroptera</taxon>
        <taxon>Vespertilionidae</taxon>
        <taxon>Myotis</taxon>
    </lineage>
</organism>
<comment type="caution">
    <text evidence="12">Lacks conserved residue(s) required for the propagation of feature annotation.</text>
</comment>
<dbReference type="CDD" id="cd00530">
    <property type="entry name" value="PTE"/>
    <property type="match status" value="1"/>
</dbReference>
<accession>L5LR84</accession>
<comment type="catalytic activity">
    <reaction evidence="3">
        <text>N-acetyl-L-isoleucine + H2O = L-isoleucine + acetate</text>
        <dbReference type="Rhea" id="RHEA:81119"/>
        <dbReference type="ChEBI" id="CHEBI:15377"/>
        <dbReference type="ChEBI" id="CHEBI:30089"/>
        <dbReference type="ChEBI" id="CHEBI:58045"/>
        <dbReference type="ChEBI" id="CHEBI:133735"/>
    </reaction>
    <physiologicalReaction direction="left-to-right" evidence="3">
        <dbReference type="Rhea" id="RHEA:81120"/>
    </physiologicalReaction>
</comment>
<dbReference type="GO" id="GO:0016788">
    <property type="term" value="F:hydrolase activity, acting on ester bonds"/>
    <property type="evidence" value="ECO:0007669"/>
    <property type="project" value="InterPro"/>
</dbReference>
<comment type="similarity">
    <text evidence="12">Belongs to the metallo-dependent hydrolases superfamily. Phosphotriesterase family.</text>
</comment>
<dbReference type="PANTHER" id="PTHR10819">
    <property type="entry name" value="PHOSPHOTRIESTERASE-RELATED"/>
    <property type="match status" value="1"/>
</dbReference>
<dbReference type="InterPro" id="IPR017947">
    <property type="entry name" value="AryldialkylPase_Zn-BS"/>
</dbReference>
<feature type="binding site" evidence="11">
    <location>
        <position position="243"/>
    </location>
    <ligand>
        <name>a divalent metal cation</name>
        <dbReference type="ChEBI" id="CHEBI:60240"/>
        <label>1</label>
    </ligand>
</feature>
<protein>
    <recommendedName>
        <fullName evidence="8">N-acetyltaurine hydrolase</fullName>
    </recommendedName>
    <alternativeName>
        <fullName evidence="9">Phosphotriesterase-related protein</fullName>
    </alternativeName>
</protein>
<dbReference type="EMBL" id="KB109139">
    <property type="protein sequence ID" value="ELK28520.1"/>
    <property type="molecule type" value="Genomic_DNA"/>
</dbReference>
<dbReference type="PROSITE" id="PS01322">
    <property type="entry name" value="PHOSPHOTRIESTERASE_1"/>
    <property type="match status" value="1"/>
</dbReference>
<dbReference type="Proteomes" id="UP000010556">
    <property type="component" value="Unassembled WGS sequence"/>
</dbReference>
<feature type="binding site" evidence="11">
    <location>
        <position position="241"/>
    </location>
    <ligand>
        <name>a divalent metal cation</name>
        <dbReference type="ChEBI" id="CHEBI:60240"/>
        <label>1</label>
    </ligand>
</feature>